<evidence type="ECO:0000313" key="4">
    <source>
        <dbReference type="Proteomes" id="UP000269974"/>
    </source>
</evidence>
<dbReference type="SUPFAM" id="SSF48208">
    <property type="entry name" value="Six-hairpin glycosidases"/>
    <property type="match status" value="3"/>
</dbReference>
<dbReference type="Gene3D" id="1.50.10.10">
    <property type="match status" value="3"/>
</dbReference>
<reference evidence="3 4" key="1">
    <citation type="submission" date="2018-11" db="EMBL/GenBank/DDBJ databases">
        <authorList>
            <consortium name="Pathogen Informatics"/>
        </authorList>
    </citation>
    <scope>NUCLEOTIDE SEQUENCE [LARGE SCALE GENOMIC DNA]</scope>
    <source>
        <strain evidence="3 4">NCTC10327</strain>
    </source>
</reference>
<dbReference type="InterPro" id="IPR010819">
    <property type="entry name" value="AGE/CE"/>
</dbReference>
<dbReference type="EMBL" id="UYIO01000001">
    <property type="protein sequence ID" value="VDG76789.1"/>
    <property type="molecule type" value="Genomic_DNA"/>
</dbReference>
<organism evidence="3 4">
    <name type="scientific">Actinobaculum suis</name>
    <dbReference type="NCBI Taxonomy" id="1657"/>
    <lineage>
        <taxon>Bacteria</taxon>
        <taxon>Bacillati</taxon>
        <taxon>Actinomycetota</taxon>
        <taxon>Actinomycetes</taxon>
        <taxon>Actinomycetales</taxon>
        <taxon>Actinomycetaceae</taxon>
        <taxon>Actinobaculum</taxon>
    </lineage>
</organism>
<dbReference type="AlphaFoldDB" id="A0A7Z9C8T1"/>
<comment type="caution">
    <text evidence="3">The sequence shown here is derived from an EMBL/GenBank/DDBJ whole genome shotgun (WGS) entry which is preliminary data.</text>
</comment>
<dbReference type="PANTHER" id="PTHR15108">
    <property type="entry name" value="N-ACYLGLUCOSAMINE-2-EPIMERASE"/>
    <property type="match status" value="1"/>
</dbReference>
<evidence type="ECO:0000256" key="1">
    <source>
        <dbReference type="ARBA" id="ARBA00008558"/>
    </source>
</evidence>
<comment type="similarity">
    <text evidence="1">Belongs to the N-acylglucosamine 2-epimerase family.</text>
</comment>
<dbReference type="InterPro" id="IPR008928">
    <property type="entry name" value="6-hairpin_glycosidase_sf"/>
</dbReference>
<dbReference type="GO" id="GO:0050121">
    <property type="term" value="F:N-acylglucosamine 2-epimerase activity"/>
    <property type="evidence" value="ECO:0007669"/>
    <property type="project" value="UniProtKB-EC"/>
</dbReference>
<accession>A0A7Z9C8T1</accession>
<proteinExistence type="inferred from homology"/>
<gene>
    <name evidence="3" type="primary">yihS</name>
    <name evidence="3" type="ORF">NCTC10327_01424</name>
</gene>
<dbReference type="InterPro" id="IPR012341">
    <property type="entry name" value="6hp_glycosidase-like_sf"/>
</dbReference>
<keyword evidence="2 3" id="KW-0413">Isomerase</keyword>
<sequence length="516" mass="56110">MVPTAPEISAWEKSEFRALVARAAQSRTRFGFGYLDYDGQLDPDHDLELWINCRMTHVFCLAALREQAEAEPGPHSARQLATFGIKCLREHFFDTAHGGFFSRLTAATGLPSGPGADRKEAYAHAFVLLAASSGIQAGITGAEELFALACTAHENFFWEEQYGLVCESWDRAFTESENYRGVNANMHTLEASLAAWDATGNPRWLAKASQIINFVLGQAACTGWHIPEHFSATWQPLPDFNRDNPADPFRPYGYTPGHGVEWSRLILQFWAAVETHAQQAAALADTAGAVATSNKVAISSEAPTPSGTARSDADTGSPFGKLPARVFAQLPQLAHQLFATAIRDGWNIDGAPGFVYTIAPDRKPIVHERMHWTVCEAISAAAAFATYSETHPEMITTASAVSHVVADATSDAAPISEVAPVSEVSLVSDAAPILDPAPVPEAAYFRDWHRQFIAYARTYLVHEPGLWIHELDAQNQPSRITWPGKPDVYHAAQAMLMDGLPLSPCFAGALKLTAQA</sequence>
<dbReference type="Pfam" id="PF07221">
    <property type="entry name" value="GlcNAc_2-epim"/>
    <property type="match status" value="3"/>
</dbReference>
<dbReference type="EC" id="5.-.-.-" evidence="3"/>
<name>A0A7Z9C8T1_9ACTO</name>
<evidence type="ECO:0000313" key="3">
    <source>
        <dbReference type="EMBL" id="VDG76789.1"/>
    </source>
</evidence>
<dbReference type="Proteomes" id="UP000269974">
    <property type="component" value="Unassembled WGS sequence"/>
</dbReference>
<dbReference type="GO" id="GO:0005975">
    <property type="term" value="P:carbohydrate metabolic process"/>
    <property type="evidence" value="ECO:0007669"/>
    <property type="project" value="InterPro"/>
</dbReference>
<protein>
    <submittedName>
        <fullName evidence="3">Putative N-acylglucosamine 2-epimerase</fullName>
        <ecNumber evidence="3">5.-.-.-</ecNumber>
        <ecNumber evidence="3">5.1.3.8</ecNumber>
    </submittedName>
</protein>
<dbReference type="EC" id="5.1.3.8" evidence="3"/>
<dbReference type="RefSeq" id="WP_185934161.1">
    <property type="nucleotide sequence ID" value="NZ_UYIO01000001.1"/>
</dbReference>
<evidence type="ECO:0000256" key="2">
    <source>
        <dbReference type="ARBA" id="ARBA00023235"/>
    </source>
</evidence>